<reference evidence="5 6" key="1">
    <citation type="submission" date="2017-06" db="EMBL/GenBank/DDBJ databases">
        <title>Sequencing and comparative analysis of myxobacterial genomes.</title>
        <authorList>
            <person name="Rupp O."/>
            <person name="Goesmann A."/>
            <person name="Sogaard-Andersen L."/>
        </authorList>
    </citation>
    <scope>NUCLEOTIDE SEQUENCE [LARGE SCALE GENOMIC DNA]</scope>
    <source>
        <strain evidence="5 6">DSM 52655</strain>
    </source>
</reference>
<keyword evidence="1" id="KW-0805">Transcription regulation</keyword>
<dbReference type="PANTHER" id="PTHR44688">
    <property type="entry name" value="DNA-BINDING TRANSCRIPTIONAL ACTIVATOR DEVR_DOSR"/>
    <property type="match status" value="1"/>
</dbReference>
<dbReference type="SMART" id="SM00421">
    <property type="entry name" value="HTH_LUXR"/>
    <property type="match status" value="1"/>
</dbReference>
<dbReference type="Gene3D" id="3.30.450.40">
    <property type="match status" value="1"/>
</dbReference>
<dbReference type="InterPro" id="IPR000792">
    <property type="entry name" value="Tscrpt_reg_LuxR_C"/>
</dbReference>
<feature type="domain" description="HTH luxR-type" evidence="4">
    <location>
        <begin position="293"/>
        <end position="367"/>
    </location>
</feature>
<dbReference type="Pfam" id="PF00196">
    <property type="entry name" value="GerE"/>
    <property type="match status" value="1"/>
</dbReference>
<dbReference type="KEGG" id="cfus:CYFUS_004961"/>
<sequence>MKRDQIHMKPRERLLIGQLVEALNHAKTLSEIVRTTEDSLIRLTSADCMALCASRIGQPSLDDWLVAKMPEVYFAQYEEWKKDDFIRAANVRNPNRVMRDGDIIAHKDLQATKIYRIGQDMGVPLEHVMSVYLTQAGWDGNGGFSAYRLKPRPFSDHERDLVQYVAPHLSSAIQRCQVFVERELTGRLLEAQTAAQKTASLVLTTRFEVVQRLGPIDRLMEKWFTDLPGRLPLALLEKLNTAMSQSSFLQTGVGIWEMEGGRKTLRVTYFQLPPVGNKSYWQLRFQEVTHPQLIVWLKILTPKEIEIANLLYKGLSDKEIAHRLLNKKGEKNSHETVKKHLRHIYEKLKPFGVSNRADFMVRAHLPCEDEED</sequence>
<protein>
    <submittedName>
        <fullName evidence="5">Helix-turn-helix transcriptional regulator</fullName>
    </submittedName>
</protein>
<accession>A0A250J7L9</accession>
<proteinExistence type="predicted"/>
<keyword evidence="3" id="KW-0804">Transcription</keyword>
<dbReference type="EMBL" id="CP022098">
    <property type="protein sequence ID" value="ATB39517.1"/>
    <property type="molecule type" value="Genomic_DNA"/>
</dbReference>
<dbReference type="InterPro" id="IPR016032">
    <property type="entry name" value="Sig_transdc_resp-reg_C-effctor"/>
</dbReference>
<dbReference type="SUPFAM" id="SSF46894">
    <property type="entry name" value="C-terminal effector domain of the bipartite response regulators"/>
    <property type="match status" value="1"/>
</dbReference>
<dbReference type="CDD" id="cd06170">
    <property type="entry name" value="LuxR_C_like"/>
    <property type="match status" value="1"/>
</dbReference>
<keyword evidence="2" id="KW-0238">DNA-binding</keyword>
<dbReference type="Gene3D" id="1.10.10.10">
    <property type="entry name" value="Winged helix-like DNA-binding domain superfamily/Winged helix DNA-binding domain"/>
    <property type="match status" value="1"/>
</dbReference>
<dbReference type="PANTHER" id="PTHR44688:SF16">
    <property type="entry name" value="DNA-BINDING TRANSCRIPTIONAL ACTIVATOR DEVR_DOSR"/>
    <property type="match status" value="1"/>
</dbReference>
<dbReference type="InterPro" id="IPR036388">
    <property type="entry name" value="WH-like_DNA-bd_sf"/>
</dbReference>
<dbReference type="GO" id="GO:0003677">
    <property type="term" value="F:DNA binding"/>
    <property type="evidence" value="ECO:0007669"/>
    <property type="project" value="UniProtKB-KW"/>
</dbReference>
<dbReference type="InterPro" id="IPR029016">
    <property type="entry name" value="GAF-like_dom_sf"/>
</dbReference>
<organism evidence="5 6">
    <name type="scientific">Cystobacter fuscus</name>
    <dbReference type="NCBI Taxonomy" id="43"/>
    <lineage>
        <taxon>Bacteria</taxon>
        <taxon>Pseudomonadati</taxon>
        <taxon>Myxococcota</taxon>
        <taxon>Myxococcia</taxon>
        <taxon>Myxococcales</taxon>
        <taxon>Cystobacterineae</taxon>
        <taxon>Archangiaceae</taxon>
        <taxon>Cystobacter</taxon>
    </lineage>
</organism>
<dbReference type="PROSITE" id="PS50043">
    <property type="entry name" value="HTH_LUXR_2"/>
    <property type="match status" value="1"/>
</dbReference>
<evidence type="ECO:0000259" key="4">
    <source>
        <dbReference type="PROSITE" id="PS50043"/>
    </source>
</evidence>
<evidence type="ECO:0000313" key="5">
    <source>
        <dbReference type="EMBL" id="ATB39517.1"/>
    </source>
</evidence>
<dbReference type="SUPFAM" id="SSF55781">
    <property type="entry name" value="GAF domain-like"/>
    <property type="match status" value="1"/>
</dbReference>
<evidence type="ECO:0000256" key="2">
    <source>
        <dbReference type="ARBA" id="ARBA00023125"/>
    </source>
</evidence>
<gene>
    <name evidence="5" type="ORF">CYFUS_004961</name>
</gene>
<evidence type="ECO:0000256" key="1">
    <source>
        <dbReference type="ARBA" id="ARBA00023015"/>
    </source>
</evidence>
<dbReference type="AlphaFoldDB" id="A0A250J7L9"/>
<evidence type="ECO:0000313" key="6">
    <source>
        <dbReference type="Proteomes" id="UP000217257"/>
    </source>
</evidence>
<dbReference type="Proteomes" id="UP000217257">
    <property type="component" value="Chromosome"/>
</dbReference>
<evidence type="ECO:0000256" key="3">
    <source>
        <dbReference type="ARBA" id="ARBA00023163"/>
    </source>
</evidence>
<dbReference type="GO" id="GO:0006355">
    <property type="term" value="P:regulation of DNA-templated transcription"/>
    <property type="evidence" value="ECO:0007669"/>
    <property type="project" value="InterPro"/>
</dbReference>
<name>A0A250J7L9_9BACT</name>